<dbReference type="Proteomes" id="UP000645676">
    <property type="component" value="Unassembled WGS sequence"/>
</dbReference>
<evidence type="ECO:0000313" key="1">
    <source>
        <dbReference type="EMBL" id="HII59186.1"/>
    </source>
</evidence>
<name>A0A832T0M5_9EURY</name>
<organism evidence="1 2">
    <name type="scientific">Methanocaldococcus jannaschii</name>
    <dbReference type="NCBI Taxonomy" id="2190"/>
    <lineage>
        <taxon>Archaea</taxon>
        <taxon>Methanobacteriati</taxon>
        <taxon>Methanobacteriota</taxon>
        <taxon>Methanomada group</taxon>
        <taxon>Methanococci</taxon>
        <taxon>Methanococcales</taxon>
        <taxon>Methanocaldococcaceae</taxon>
        <taxon>Methanocaldococcus</taxon>
    </lineage>
</organism>
<sequence length="57" mass="6515">MCSCNLYFNGELVMEDVMIVEKKGDKVIAIDLFGDKKEFVGEIKKIDLNENKIFIEG</sequence>
<reference evidence="1" key="1">
    <citation type="journal article" date="2020" name="bioRxiv">
        <title>A rank-normalized archaeal taxonomy based on genome phylogeny resolves widespread incomplete and uneven classifications.</title>
        <authorList>
            <person name="Rinke C."/>
            <person name="Chuvochina M."/>
            <person name="Mussig A.J."/>
            <person name="Chaumeil P.-A."/>
            <person name="Waite D.W."/>
            <person name="Whitman W.B."/>
            <person name="Parks D.H."/>
            <person name="Hugenholtz P."/>
        </authorList>
    </citation>
    <scope>NUCLEOTIDE SEQUENCE</scope>
    <source>
        <strain evidence="1">UBA8849</strain>
    </source>
</reference>
<dbReference type="SMR" id="A0A832T0M5"/>
<dbReference type="AlphaFoldDB" id="A0A832T0M5"/>
<dbReference type="EMBL" id="DUJR01000005">
    <property type="protein sequence ID" value="HII59186.1"/>
    <property type="molecule type" value="Genomic_DNA"/>
</dbReference>
<evidence type="ECO:0000313" key="2">
    <source>
        <dbReference type="Proteomes" id="UP000645676"/>
    </source>
</evidence>
<proteinExistence type="predicted"/>
<protein>
    <submittedName>
        <fullName evidence="1">CooT family nickel-binding protein</fullName>
    </submittedName>
</protein>
<dbReference type="InterPro" id="IPR019300">
    <property type="entry name" value="CooT"/>
</dbReference>
<dbReference type="OMA" id="CSCNLYF"/>
<accession>A0A832T0M5</accession>
<dbReference type="Pfam" id="PF10133">
    <property type="entry name" value="CooT"/>
    <property type="match status" value="1"/>
</dbReference>
<comment type="caution">
    <text evidence="1">The sequence shown here is derived from an EMBL/GenBank/DDBJ whole genome shotgun (WGS) entry which is preliminary data.</text>
</comment>
<gene>
    <name evidence="1" type="ORF">HA335_01180</name>
</gene>